<dbReference type="EMBL" id="CCYA01000118">
    <property type="protein sequence ID" value="CEH12226.1"/>
    <property type="molecule type" value="Genomic_DNA"/>
</dbReference>
<dbReference type="AlphaFoldDB" id="A0A0N7L8X8"/>
<name>A0A0N7L8X8_9BASI</name>
<sequence length="71" mass="7940">MELQDVSQSLHTAPASFQILFSNAFHDPDDDEGIQRRVECPHQGLAPNCATGPRIYVPLFDMPKCAWVDIV</sequence>
<evidence type="ECO:0000313" key="2">
    <source>
        <dbReference type="Proteomes" id="UP000054845"/>
    </source>
</evidence>
<evidence type="ECO:0000313" key="1">
    <source>
        <dbReference type="EMBL" id="CEH12226.1"/>
    </source>
</evidence>
<keyword evidence="2" id="KW-1185">Reference proteome</keyword>
<reference evidence="1 2" key="1">
    <citation type="submission" date="2014-09" db="EMBL/GenBank/DDBJ databases">
        <authorList>
            <person name="Magalhaes I.L.F."/>
            <person name="Oliveira U."/>
            <person name="Santos F.R."/>
            <person name="Vidigal T.H.D.A."/>
            <person name="Brescovit A.D."/>
            <person name="Santos A.J."/>
        </authorList>
    </citation>
    <scope>NUCLEOTIDE SEQUENCE [LARGE SCALE GENOMIC DNA]</scope>
</reference>
<proteinExistence type="predicted"/>
<protein>
    <submittedName>
        <fullName evidence="1">Uncharacterized protein</fullName>
    </submittedName>
</protein>
<dbReference type="Proteomes" id="UP000054845">
    <property type="component" value="Unassembled WGS sequence"/>
</dbReference>
<accession>A0A0N7L8X8</accession>
<organism evidence="1 2">
    <name type="scientific">Ceraceosorus bombacis</name>
    <dbReference type="NCBI Taxonomy" id="401625"/>
    <lineage>
        <taxon>Eukaryota</taxon>
        <taxon>Fungi</taxon>
        <taxon>Dikarya</taxon>
        <taxon>Basidiomycota</taxon>
        <taxon>Ustilaginomycotina</taxon>
        <taxon>Exobasidiomycetes</taxon>
        <taxon>Ceraceosorales</taxon>
        <taxon>Ceraceosoraceae</taxon>
        <taxon>Ceraceosorus</taxon>
    </lineage>
</organism>